<gene>
    <name evidence="1" type="ORF">HZY85_00565</name>
</gene>
<reference evidence="1 2" key="1">
    <citation type="submission" date="2020-07" db="EMBL/GenBank/DDBJ databases">
        <title>MOT database genomes.</title>
        <authorList>
            <person name="Joseph S."/>
            <person name="Aduse-Opoku J."/>
            <person name="Hashim A."/>
            <person name="Wade W."/>
            <person name="Curtis M."/>
        </authorList>
    </citation>
    <scope>NUCLEOTIDE SEQUENCE [LARGE SCALE GENOMIC DNA]</scope>
    <source>
        <strain evidence="1 2">CIP 106318</strain>
    </source>
</reference>
<accession>A0ABX2SXL0</accession>
<comment type="caution">
    <text evidence="1">The sequence shown here is derived from an EMBL/GenBank/DDBJ whole genome shotgun (WGS) entry which is preliminary data.</text>
</comment>
<sequence>MEYKFSKGFDNVVIFDRFFNNLSDTYYFESTYDVEGSIHSNEKFLKNYMIRCLLIIKVKSIAIKDTFYLGVKAKSTN</sequence>
<name>A0ABX2SXL0_9BACL</name>
<dbReference type="Proteomes" id="UP000531840">
    <property type="component" value="Unassembled WGS sequence"/>
</dbReference>
<evidence type="ECO:0000313" key="2">
    <source>
        <dbReference type="Proteomes" id="UP000531840"/>
    </source>
</evidence>
<evidence type="ECO:0000313" key="1">
    <source>
        <dbReference type="EMBL" id="NYS46687.1"/>
    </source>
</evidence>
<proteinExistence type="predicted"/>
<dbReference type="EMBL" id="JACBYF010000001">
    <property type="protein sequence ID" value="NYS46687.1"/>
    <property type="molecule type" value="Genomic_DNA"/>
</dbReference>
<organism evidence="1 2">
    <name type="scientific">Gemelliphila palaticanis</name>
    <dbReference type="NCBI Taxonomy" id="81950"/>
    <lineage>
        <taxon>Bacteria</taxon>
        <taxon>Bacillati</taxon>
        <taxon>Bacillota</taxon>
        <taxon>Bacilli</taxon>
        <taxon>Bacillales</taxon>
        <taxon>Gemellaceae</taxon>
        <taxon>Gemelliphila</taxon>
    </lineage>
</organism>
<keyword evidence="2" id="KW-1185">Reference proteome</keyword>
<protein>
    <submittedName>
        <fullName evidence="1">Uncharacterized protein</fullName>
    </submittedName>
</protein>
<dbReference type="RefSeq" id="WP_179939784.1">
    <property type="nucleotide sequence ID" value="NZ_JACBYF010000001.1"/>
</dbReference>